<evidence type="ECO:0000313" key="2">
    <source>
        <dbReference type="EMBL" id="SFD77615.1"/>
    </source>
</evidence>
<keyword evidence="3" id="KW-1185">Reference proteome</keyword>
<dbReference type="STRING" id="1225127.SAMN05661030_4197"/>
<evidence type="ECO:0000256" key="1">
    <source>
        <dbReference type="SAM" id="Phobius"/>
    </source>
</evidence>
<keyword evidence="1" id="KW-0472">Membrane</keyword>
<dbReference type="AlphaFoldDB" id="A0A1I1V461"/>
<sequence length="208" mass="21689">MTSTATRPLLGPRSSRTLSVVLAGLATLAVGAVVVRVTDALTFASVLTEVTLTTRTRLDLDAALRLPEELTLSGHDVVARLVADDLPAGTRLLVVTGEMLPWLCAGLAALAFARVVWGLGSGDPFRPGHARLVVAIAVLWAVGSWVTPQVVRAGSVEVLAFGGNPAGLEPATDSSSIVVTWFGLLLLLAVAEVFRRGARQAHEVEGLV</sequence>
<dbReference type="OrthoDB" id="3431510at2"/>
<protein>
    <recommendedName>
        <fullName evidence="4">DUF2975 domain-containing protein</fullName>
    </recommendedName>
</protein>
<dbReference type="Proteomes" id="UP000199022">
    <property type="component" value="Unassembled WGS sequence"/>
</dbReference>
<keyword evidence="1" id="KW-1133">Transmembrane helix</keyword>
<feature type="transmembrane region" description="Helical" evidence="1">
    <location>
        <begin position="171"/>
        <end position="191"/>
    </location>
</feature>
<dbReference type="RefSeq" id="WP_091564217.1">
    <property type="nucleotide sequence ID" value="NZ_BNAC01000007.1"/>
</dbReference>
<feature type="transmembrane region" description="Helical" evidence="1">
    <location>
        <begin position="99"/>
        <end position="120"/>
    </location>
</feature>
<evidence type="ECO:0000313" key="3">
    <source>
        <dbReference type="Proteomes" id="UP000199022"/>
    </source>
</evidence>
<dbReference type="EMBL" id="FOMD01000007">
    <property type="protein sequence ID" value="SFD77615.1"/>
    <property type="molecule type" value="Genomic_DNA"/>
</dbReference>
<organism evidence="2 3">
    <name type="scientific">Klenkia taihuensis</name>
    <dbReference type="NCBI Taxonomy" id="1225127"/>
    <lineage>
        <taxon>Bacteria</taxon>
        <taxon>Bacillati</taxon>
        <taxon>Actinomycetota</taxon>
        <taxon>Actinomycetes</taxon>
        <taxon>Geodermatophilales</taxon>
        <taxon>Geodermatophilaceae</taxon>
        <taxon>Klenkia</taxon>
    </lineage>
</organism>
<evidence type="ECO:0008006" key="4">
    <source>
        <dbReference type="Google" id="ProtNLM"/>
    </source>
</evidence>
<feature type="transmembrane region" description="Helical" evidence="1">
    <location>
        <begin position="132"/>
        <end position="151"/>
    </location>
</feature>
<proteinExistence type="predicted"/>
<accession>A0A1I1V461</accession>
<keyword evidence="1" id="KW-0812">Transmembrane</keyword>
<name>A0A1I1V461_9ACTN</name>
<reference evidence="3" key="1">
    <citation type="submission" date="2016-10" db="EMBL/GenBank/DDBJ databases">
        <authorList>
            <person name="Varghese N."/>
            <person name="Submissions S."/>
        </authorList>
    </citation>
    <scope>NUCLEOTIDE SEQUENCE [LARGE SCALE GENOMIC DNA]</scope>
    <source>
        <strain evidence="3">DSM 45962</strain>
    </source>
</reference>
<gene>
    <name evidence="2" type="ORF">SAMN05661030_4197</name>
</gene>